<dbReference type="EMBL" id="ML732189">
    <property type="protein sequence ID" value="KAB8075803.1"/>
    <property type="molecule type" value="Genomic_DNA"/>
</dbReference>
<dbReference type="InterPro" id="IPR012328">
    <property type="entry name" value="Chalcone/stilbene_synt_C"/>
</dbReference>
<dbReference type="InterPro" id="IPR016039">
    <property type="entry name" value="Thiolase-like"/>
</dbReference>
<keyword evidence="2 3" id="KW-0808">Transferase</keyword>
<dbReference type="PIRSF" id="PIRSF000451">
    <property type="entry name" value="PKS_III"/>
    <property type="match status" value="1"/>
</dbReference>
<name>A0A5N5X4W7_9EURO</name>
<dbReference type="PANTHER" id="PTHR11877">
    <property type="entry name" value="HYDROXYMETHYLGLUTARYL-COA SYNTHASE"/>
    <property type="match status" value="1"/>
</dbReference>
<dbReference type="InterPro" id="IPR011141">
    <property type="entry name" value="Polyketide_synthase_type-III"/>
</dbReference>
<dbReference type="Proteomes" id="UP000326565">
    <property type="component" value="Unassembled WGS sequence"/>
</dbReference>
<dbReference type="InterPro" id="IPR001099">
    <property type="entry name" value="Chalcone/stilbene_synt_N"/>
</dbReference>
<gene>
    <name evidence="6" type="ORF">BDV29DRAFT_155323</name>
</gene>
<accession>A0A5N5X4W7</accession>
<feature type="domain" description="Chalcone/stilbene synthase N-terminal" evidence="4">
    <location>
        <begin position="72"/>
        <end position="222"/>
    </location>
</feature>
<dbReference type="Pfam" id="PF00195">
    <property type="entry name" value="Chal_sti_synt_N"/>
    <property type="match status" value="1"/>
</dbReference>
<keyword evidence="3" id="KW-0012">Acyltransferase</keyword>
<comment type="similarity">
    <text evidence="1 3">Belongs to the thiolase-like superfamily. Chalcone/stilbene synthases family.</text>
</comment>
<proteinExistence type="inferred from homology"/>
<sequence>MSSARDLSPALYLTGLGSQYPPYLLGPEQLDHFAERFYDVTCPGLKKLLQINHSTGIESRSAISSYDSGFACQLSAPSINELDRFYRQEGVDLTVQACKKALQEARISPHRITHTIGVTCTNQGNPGYDILVNRELGLPAHTDRMLLHGVDCAGGLAIMRVAAQIASGASVRHKPARILAFACELCTPNIRQYLADAEQCANPDRISIAGALFSDAAAAFVLCNEYAMTEDESTPLFQVVEWGNALIPDTVEYMGFYADTNGSRTVLSRDIPKSTKQAIGPMFESLLSSYQKQVLRGPASEDDNEGQELLGVYDFDWALHPGGAAIIDGAKEVLRITEEQLQSSREVYRTRGNSSSPTVLVVLDRIRSVGKRENVVATSFGPGLVIEMVMLRRC</sequence>
<dbReference type="GO" id="GO:0030639">
    <property type="term" value="P:polyketide biosynthetic process"/>
    <property type="evidence" value="ECO:0007669"/>
    <property type="project" value="TreeGrafter"/>
</dbReference>
<evidence type="ECO:0000256" key="2">
    <source>
        <dbReference type="ARBA" id="ARBA00022679"/>
    </source>
</evidence>
<reference evidence="6 7" key="1">
    <citation type="submission" date="2019-04" db="EMBL/GenBank/DDBJ databases">
        <title>Friends and foes A comparative genomics study of 23 Aspergillus species from section Flavi.</title>
        <authorList>
            <consortium name="DOE Joint Genome Institute"/>
            <person name="Kjaerbolling I."/>
            <person name="Vesth T."/>
            <person name="Frisvad J.C."/>
            <person name="Nybo J.L."/>
            <person name="Theobald S."/>
            <person name="Kildgaard S."/>
            <person name="Isbrandt T."/>
            <person name="Kuo A."/>
            <person name="Sato A."/>
            <person name="Lyhne E.K."/>
            <person name="Kogle M.E."/>
            <person name="Wiebenga A."/>
            <person name="Kun R.S."/>
            <person name="Lubbers R.J."/>
            <person name="Makela M.R."/>
            <person name="Barry K."/>
            <person name="Chovatia M."/>
            <person name="Clum A."/>
            <person name="Daum C."/>
            <person name="Haridas S."/>
            <person name="He G."/>
            <person name="LaButti K."/>
            <person name="Lipzen A."/>
            <person name="Mondo S."/>
            <person name="Riley R."/>
            <person name="Salamov A."/>
            <person name="Simmons B.A."/>
            <person name="Magnuson J.K."/>
            <person name="Henrissat B."/>
            <person name="Mortensen U.H."/>
            <person name="Larsen T.O."/>
            <person name="Devries R.P."/>
            <person name="Grigoriev I.V."/>
            <person name="Machida M."/>
            <person name="Baker S.E."/>
            <person name="Andersen M.R."/>
        </authorList>
    </citation>
    <scope>NUCLEOTIDE SEQUENCE [LARGE SCALE GENOMIC DNA]</scope>
    <source>
        <strain evidence="6 7">CBS 151.66</strain>
    </source>
</reference>
<evidence type="ECO:0000313" key="6">
    <source>
        <dbReference type="EMBL" id="KAB8075803.1"/>
    </source>
</evidence>
<dbReference type="GO" id="GO:0016747">
    <property type="term" value="F:acyltransferase activity, transferring groups other than amino-acyl groups"/>
    <property type="evidence" value="ECO:0007669"/>
    <property type="project" value="InterPro"/>
</dbReference>
<protein>
    <submittedName>
        <fullName evidence="6">Thiolase-like protein</fullName>
    </submittedName>
</protein>
<evidence type="ECO:0000256" key="3">
    <source>
        <dbReference type="RuleBase" id="RU003633"/>
    </source>
</evidence>
<dbReference type="Pfam" id="PF02797">
    <property type="entry name" value="Chal_sti_synt_C"/>
    <property type="match status" value="1"/>
</dbReference>
<organism evidence="6 7">
    <name type="scientific">Aspergillus leporis</name>
    <dbReference type="NCBI Taxonomy" id="41062"/>
    <lineage>
        <taxon>Eukaryota</taxon>
        <taxon>Fungi</taxon>
        <taxon>Dikarya</taxon>
        <taxon>Ascomycota</taxon>
        <taxon>Pezizomycotina</taxon>
        <taxon>Eurotiomycetes</taxon>
        <taxon>Eurotiomycetidae</taxon>
        <taxon>Eurotiales</taxon>
        <taxon>Aspergillaceae</taxon>
        <taxon>Aspergillus</taxon>
        <taxon>Aspergillus subgen. Circumdati</taxon>
    </lineage>
</organism>
<dbReference type="AlphaFoldDB" id="A0A5N5X4W7"/>
<dbReference type="Gene3D" id="3.40.47.10">
    <property type="match status" value="2"/>
</dbReference>
<evidence type="ECO:0000313" key="7">
    <source>
        <dbReference type="Proteomes" id="UP000326565"/>
    </source>
</evidence>
<dbReference type="OrthoDB" id="329835at2759"/>
<evidence type="ECO:0000256" key="1">
    <source>
        <dbReference type="ARBA" id="ARBA00005531"/>
    </source>
</evidence>
<keyword evidence="7" id="KW-1185">Reference proteome</keyword>
<feature type="domain" description="Chalcone/stilbene synthase C-terminal" evidence="5">
    <location>
        <begin position="313"/>
        <end position="392"/>
    </location>
</feature>
<dbReference type="PANTHER" id="PTHR11877:SF46">
    <property type="entry name" value="TYPE III POLYKETIDE SYNTHASE A"/>
    <property type="match status" value="1"/>
</dbReference>
<evidence type="ECO:0000259" key="4">
    <source>
        <dbReference type="Pfam" id="PF00195"/>
    </source>
</evidence>
<evidence type="ECO:0000259" key="5">
    <source>
        <dbReference type="Pfam" id="PF02797"/>
    </source>
</evidence>
<dbReference type="SUPFAM" id="SSF53901">
    <property type="entry name" value="Thiolase-like"/>
    <property type="match status" value="2"/>
</dbReference>